<gene>
    <name evidence="1" type="ORF">MRATA1EN3_LOCUS18495</name>
</gene>
<evidence type="ECO:0000313" key="2">
    <source>
        <dbReference type="Proteomes" id="UP001162501"/>
    </source>
</evidence>
<organism evidence="1 2">
    <name type="scientific">Rangifer tarandus platyrhynchus</name>
    <name type="common">Svalbard reindeer</name>
    <dbReference type="NCBI Taxonomy" id="3082113"/>
    <lineage>
        <taxon>Eukaryota</taxon>
        <taxon>Metazoa</taxon>
        <taxon>Chordata</taxon>
        <taxon>Craniata</taxon>
        <taxon>Vertebrata</taxon>
        <taxon>Euteleostomi</taxon>
        <taxon>Mammalia</taxon>
        <taxon>Eutheria</taxon>
        <taxon>Laurasiatheria</taxon>
        <taxon>Artiodactyla</taxon>
        <taxon>Ruminantia</taxon>
        <taxon>Pecora</taxon>
        <taxon>Cervidae</taxon>
        <taxon>Odocoileinae</taxon>
        <taxon>Rangifer</taxon>
    </lineage>
</organism>
<proteinExistence type="predicted"/>
<dbReference type="EMBL" id="OX596114">
    <property type="protein sequence ID" value="CAI9707282.1"/>
    <property type="molecule type" value="Genomic_DNA"/>
</dbReference>
<evidence type="ECO:0000313" key="1">
    <source>
        <dbReference type="EMBL" id="CAI9707282.1"/>
    </source>
</evidence>
<dbReference type="Proteomes" id="UP001162501">
    <property type="component" value="Chromosome 30"/>
</dbReference>
<reference evidence="1" key="1">
    <citation type="submission" date="2023-05" db="EMBL/GenBank/DDBJ databases">
        <authorList>
            <consortium name="ELIXIR-Norway"/>
        </authorList>
    </citation>
    <scope>NUCLEOTIDE SEQUENCE</scope>
</reference>
<sequence>MKFWKLSLFAVTLTQYVVVASPADPEACWSVPSPLAGTALIPCRGRGHSATPFCSMLHLTHQAGPLLLPTHCTSWQVGALLSGCQLPYRPSPSRALWDGANGRLSPGCLPPQTLCLHASLHPGLEDHDAGAARYFFGPCRFLESHLSARGALGARQAPTREAPRSFHSDPTASPSPKQVTFGEQGSTGDR</sequence>
<name>A0ACB0F2E8_RANTA</name>
<protein>
    <submittedName>
        <fullName evidence="1">Uncharacterized protein</fullName>
    </submittedName>
</protein>
<accession>A0ACB0F2E8</accession>